<protein>
    <submittedName>
        <fullName evidence="3">Uncharacterized protein</fullName>
    </submittedName>
</protein>
<dbReference type="AlphaFoldDB" id="A0A3M6Y1W0"/>
<name>A0A3M6Y1W0_HORWE</name>
<evidence type="ECO:0000313" key="4">
    <source>
        <dbReference type="EMBL" id="RMY03425.1"/>
    </source>
</evidence>
<accession>A0A3M6Y1W0</accession>
<dbReference type="Proteomes" id="UP000276864">
    <property type="component" value="Unassembled WGS sequence"/>
</dbReference>
<dbReference type="EMBL" id="QWIM01003169">
    <property type="protein sequence ID" value="RMY03425.1"/>
    <property type="molecule type" value="Genomic_DNA"/>
</dbReference>
<sequence length="285" mass="30875">MERSEKAVPQLSTSQGDRTVSTPKVESSKTIINHVLERLPVDALSALAAGIVVAPIVYVIDTAVIEAALGRRTVGRAVRSAATDLALQPHRIVRSKPFLAMLALYSGTYMTVNIVDTMTAKLQADAFTSTWTKLGTVSTVNMALSLYKDNQFAKAFSGDLVTRAMPARSYVPFVIRDGITIFASFNLPPALASQLPERWENTVARLSIAQLIAPAASQIVATPLHLLGLDLYYRQGRLSSRERILAMRRGCVSGSLARMIRVIPGLAFGNVINTKLHSSLGQNLE</sequence>
<feature type="transmembrane region" description="Helical" evidence="2">
    <location>
        <begin position="43"/>
        <end position="69"/>
    </location>
</feature>
<proteinExistence type="predicted"/>
<evidence type="ECO:0000313" key="3">
    <source>
        <dbReference type="EMBL" id="RMX97009.1"/>
    </source>
</evidence>
<keyword evidence="2" id="KW-0472">Membrane</keyword>
<dbReference type="PANTHER" id="PTHR37845:SF1">
    <property type="entry name" value="SEQUENCE ORPHAN"/>
    <property type="match status" value="1"/>
</dbReference>
<evidence type="ECO:0000313" key="6">
    <source>
        <dbReference type="Proteomes" id="UP000282582"/>
    </source>
</evidence>
<dbReference type="GO" id="GO:0005739">
    <property type="term" value="C:mitochondrion"/>
    <property type="evidence" value="ECO:0007669"/>
    <property type="project" value="TreeGrafter"/>
</dbReference>
<dbReference type="PANTHER" id="PTHR37845">
    <property type="entry name" value="SEQUENCE ORPHAN"/>
    <property type="match status" value="1"/>
</dbReference>
<keyword evidence="2" id="KW-0812">Transmembrane</keyword>
<dbReference type="InterPro" id="IPR038781">
    <property type="entry name" value="C365.16-ike"/>
</dbReference>
<comment type="caution">
    <text evidence="3">The sequence shown here is derived from an EMBL/GenBank/DDBJ whole genome shotgun (WGS) entry which is preliminary data.</text>
</comment>
<evidence type="ECO:0000256" key="1">
    <source>
        <dbReference type="SAM" id="MobiDB-lite"/>
    </source>
</evidence>
<keyword evidence="2" id="KW-1133">Transmembrane helix</keyword>
<organism evidence="3 6">
    <name type="scientific">Hortaea werneckii</name>
    <name type="common">Black yeast</name>
    <name type="synonym">Cladosporium werneckii</name>
    <dbReference type="NCBI Taxonomy" id="91943"/>
    <lineage>
        <taxon>Eukaryota</taxon>
        <taxon>Fungi</taxon>
        <taxon>Dikarya</taxon>
        <taxon>Ascomycota</taxon>
        <taxon>Pezizomycotina</taxon>
        <taxon>Dothideomycetes</taxon>
        <taxon>Dothideomycetidae</taxon>
        <taxon>Mycosphaerellales</taxon>
        <taxon>Teratosphaeriaceae</taxon>
        <taxon>Hortaea</taxon>
    </lineage>
</organism>
<reference evidence="5 6" key="1">
    <citation type="journal article" date="2018" name="BMC Genomics">
        <title>Genomic evidence for intraspecific hybridization in a clonal and extremely halotolerant yeast.</title>
        <authorList>
            <person name="Gostincar C."/>
            <person name="Stajich J.E."/>
            <person name="Zupancic J."/>
            <person name="Zalar P."/>
            <person name="Gunde-Cimerman N."/>
        </authorList>
    </citation>
    <scope>NUCLEOTIDE SEQUENCE [LARGE SCALE GENOMIC DNA]</scope>
    <source>
        <strain evidence="4 5">EXF-6651</strain>
        <strain evidence="3 6">EXF-6654</strain>
    </source>
</reference>
<evidence type="ECO:0000313" key="5">
    <source>
        <dbReference type="Proteomes" id="UP000276864"/>
    </source>
</evidence>
<dbReference type="VEuPathDB" id="FungiDB:BTJ68_10756"/>
<dbReference type="EMBL" id="QWIK01001162">
    <property type="protein sequence ID" value="RMX97009.1"/>
    <property type="molecule type" value="Genomic_DNA"/>
</dbReference>
<evidence type="ECO:0000256" key="2">
    <source>
        <dbReference type="SAM" id="Phobius"/>
    </source>
</evidence>
<gene>
    <name evidence="4" type="ORF">D0866_15496</name>
    <name evidence="3" type="ORF">D0868_10871</name>
</gene>
<feature type="region of interest" description="Disordered" evidence="1">
    <location>
        <begin position="1"/>
        <end position="25"/>
    </location>
</feature>
<feature type="compositionally biased region" description="Polar residues" evidence="1">
    <location>
        <begin position="10"/>
        <end position="25"/>
    </location>
</feature>
<dbReference type="Proteomes" id="UP000282582">
    <property type="component" value="Unassembled WGS sequence"/>
</dbReference>